<organism evidence="1 2">
    <name type="scientific">Colletotrichum truncatum</name>
    <name type="common">Anthracnose fungus</name>
    <name type="synonym">Colletotrichum capsici</name>
    <dbReference type="NCBI Taxonomy" id="5467"/>
    <lineage>
        <taxon>Eukaryota</taxon>
        <taxon>Fungi</taxon>
        <taxon>Dikarya</taxon>
        <taxon>Ascomycota</taxon>
        <taxon>Pezizomycotina</taxon>
        <taxon>Sordariomycetes</taxon>
        <taxon>Hypocreomycetidae</taxon>
        <taxon>Glomerellales</taxon>
        <taxon>Glomerellaceae</taxon>
        <taxon>Colletotrichum</taxon>
        <taxon>Colletotrichum truncatum species complex</taxon>
    </lineage>
</organism>
<dbReference type="EMBL" id="VUJX02000005">
    <property type="protein sequence ID" value="KAL0936147.1"/>
    <property type="molecule type" value="Genomic_DNA"/>
</dbReference>
<evidence type="ECO:0000313" key="2">
    <source>
        <dbReference type="Proteomes" id="UP000805649"/>
    </source>
</evidence>
<protein>
    <submittedName>
        <fullName evidence="1">UDP-galactose transporter</fullName>
    </submittedName>
</protein>
<proteinExistence type="predicted"/>
<reference evidence="1 2" key="1">
    <citation type="journal article" date="2020" name="Phytopathology">
        <title>Genome Sequence Resources of Colletotrichum truncatum, C. plurivorum, C. musicola, and C. sojae: Four Species Pathogenic to Soybean (Glycine max).</title>
        <authorList>
            <person name="Rogerio F."/>
            <person name="Boufleur T.R."/>
            <person name="Ciampi-Guillardi M."/>
            <person name="Sukno S.A."/>
            <person name="Thon M.R."/>
            <person name="Massola Junior N.S."/>
            <person name="Baroncelli R."/>
        </authorList>
    </citation>
    <scope>NUCLEOTIDE SEQUENCE [LARGE SCALE GENOMIC DNA]</scope>
    <source>
        <strain evidence="1 2">CMES1059</strain>
    </source>
</reference>
<evidence type="ECO:0000313" key="1">
    <source>
        <dbReference type="EMBL" id="KAL0936147.1"/>
    </source>
</evidence>
<accession>A0ACC3YW96</accession>
<comment type="caution">
    <text evidence="1">The sequence shown here is derived from an EMBL/GenBank/DDBJ whole genome shotgun (WGS) entry which is preliminary data.</text>
</comment>
<keyword evidence="2" id="KW-1185">Reference proteome</keyword>
<sequence>MAVNTSALRRVLALYGSGPRLVPCLTALGLLVLQAGAAANLFNACERGQFDFSPSASLTISEFLRFLVATILFKLEVRRRPANGSGYSSLRGSEEAEADDSENIPLPNQIPTEKESKYGNITGMRSLWRFVWGESGAEIRSSFLKVAFLQMLANNLLFLTYLVTDPGTVQLTRSGIAVAAALFVTPGFGLKGPKTRWMAFIIQTSGLIISQFYPQHRTRASTYQLHLYFMLVGQASFSALSDFHGDKLLKSTDFGSNASNIVLGAFGAILNLFVHAMVRYANTLEPSFFAGYNGRGLLVILLTTLLGLVGTASYKHIGPLARWFMTDIMTIFLLLVSAKHYSLKYSGFLIPGTALIFIASVAYLKYSPLKDYSVQPPTEERATPAPVGTSKKKKLKFALLTIVGLIGGGIVPMVTVAEPPHTPEYRVAMRDDTEGRCVTPPIDIIPPFTEKQAPYQIETGEGNLTASPFSNTLAMVRWNAKRMERVPLLLKYKPFFHTVHISMPDMMDDKPKDYHNLTHSQYPHHETIYMQVAHTMKLILEEKPEIEGLMYFHFDSWIDPMAWVDENRKSIWYPTSHNTRQFEGDGPRYMCMTDWQKFPQWWGWYHKWNEKAVTVNGEIKRMNRGYDVVEEEFCVGWSDIYYIPRRFFADFIFLSYLYGCADLFHEVAIPTMLNIIDRSRRSESAPYQSLIDRIGDCWGGCCDSSATAHDVKWTRCGHRLDYLNQEVVDAHYSRLDEQTAWLGRNQRETGKNQR</sequence>
<dbReference type="Proteomes" id="UP000805649">
    <property type="component" value="Unassembled WGS sequence"/>
</dbReference>
<name>A0ACC3YW96_COLTU</name>
<gene>
    <name evidence="1" type="ORF">CTRU02_208362</name>
</gene>